<name>A0A917PEL2_9ACTN</name>
<proteinExistence type="predicted"/>
<feature type="compositionally biased region" description="Basic and acidic residues" evidence="1">
    <location>
        <begin position="1"/>
        <end position="11"/>
    </location>
</feature>
<evidence type="ECO:0000313" key="4">
    <source>
        <dbReference type="Proteomes" id="UP000657574"/>
    </source>
</evidence>
<reference evidence="3" key="2">
    <citation type="submission" date="2020-09" db="EMBL/GenBank/DDBJ databases">
        <authorList>
            <person name="Sun Q."/>
            <person name="Ohkuma M."/>
        </authorList>
    </citation>
    <scope>NUCLEOTIDE SEQUENCE</scope>
    <source>
        <strain evidence="3">JCM 3086</strain>
    </source>
</reference>
<dbReference type="EMBL" id="BMQA01000161">
    <property type="protein sequence ID" value="GGJ72843.1"/>
    <property type="molecule type" value="Genomic_DNA"/>
</dbReference>
<gene>
    <name evidence="3" type="ORF">GCM10010121_099300</name>
</gene>
<reference evidence="3" key="1">
    <citation type="journal article" date="2014" name="Int. J. Syst. Evol. Microbiol.">
        <title>Complete genome sequence of Corynebacterium casei LMG S-19264T (=DSM 44701T), isolated from a smear-ripened cheese.</title>
        <authorList>
            <consortium name="US DOE Joint Genome Institute (JGI-PGF)"/>
            <person name="Walter F."/>
            <person name="Albersmeier A."/>
            <person name="Kalinowski J."/>
            <person name="Ruckert C."/>
        </authorList>
    </citation>
    <scope>NUCLEOTIDE SEQUENCE</scope>
    <source>
        <strain evidence="3">JCM 3086</strain>
    </source>
</reference>
<dbReference type="Proteomes" id="UP000657574">
    <property type="component" value="Unassembled WGS sequence"/>
</dbReference>
<dbReference type="PANTHER" id="PTHR40763">
    <property type="entry name" value="MEMBRANE PROTEIN-RELATED"/>
    <property type="match status" value="1"/>
</dbReference>
<organism evidence="3 4">
    <name type="scientific">Streptomyces brasiliensis</name>
    <dbReference type="NCBI Taxonomy" id="1954"/>
    <lineage>
        <taxon>Bacteria</taxon>
        <taxon>Bacillati</taxon>
        <taxon>Actinomycetota</taxon>
        <taxon>Actinomycetes</taxon>
        <taxon>Kitasatosporales</taxon>
        <taxon>Streptomycetaceae</taxon>
        <taxon>Streptomyces</taxon>
    </lineage>
</organism>
<dbReference type="PANTHER" id="PTHR40763:SF5">
    <property type="entry name" value="MEMBRANE PROTEIN"/>
    <property type="match status" value="1"/>
</dbReference>
<comment type="caution">
    <text evidence="3">The sequence shown here is derived from an EMBL/GenBank/DDBJ whole genome shotgun (WGS) entry which is preliminary data.</text>
</comment>
<dbReference type="AlphaFoldDB" id="A0A917PEL2"/>
<feature type="domain" description="DUF1707" evidence="2">
    <location>
        <begin position="18"/>
        <end position="70"/>
    </location>
</feature>
<protein>
    <recommendedName>
        <fullName evidence="2">DUF1707 domain-containing protein</fullName>
    </recommendedName>
</protein>
<dbReference type="InterPro" id="IPR012551">
    <property type="entry name" value="DUF1707_SHOCT-like"/>
</dbReference>
<evidence type="ECO:0000313" key="3">
    <source>
        <dbReference type="EMBL" id="GGJ72843.1"/>
    </source>
</evidence>
<sequence>MISRMTAEHPEPAAQSELRASHADRERVVERLRDAAAEGRLDLDELDSRLGRALTAKTLADLKPLIADLPHVDSPELGQPLVIKGGIHGAVRAGHWRVPARITAYGDMGGVKLDFTQADCDLPKVEIEVRGQMAGVTIVIPRSWAADTDGVAPGVGGVKDKTTPDRVPGAPLIRLHGSGGMGGVVVRHPNIRERRKLKRDEPL</sequence>
<keyword evidence="4" id="KW-1185">Reference proteome</keyword>
<dbReference type="Pfam" id="PF08044">
    <property type="entry name" value="DUF1707"/>
    <property type="match status" value="1"/>
</dbReference>
<evidence type="ECO:0000259" key="2">
    <source>
        <dbReference type="Pfam" id="PF08044"/>
    </source>
</evidence>
<evidence type="ECO:0000256" key="1">
    <source>
        <dbReference type="SAM" id="MobiDB-lite"/>
    </source>
</evidence>
<accession>A0A917PEL2</accession>
<feature type="region of interest" description="Disordered" evidence="1">
    <location>
        <begin position="1"/>
        <end position="25"/>
    </location>
</feature>